<keyword evidence="9" id="KW-0350">Heme biosynthesis</keyword>
<proteinExistence type="inferred from homology"/>
<dbReference type="Pfam" id="PF06778">
    <property type="entry name" value="Chlor_dismutase"/>
    <property type="match status" value="1"/>
</dbReference>
<dbReference type="EC" id="1.3.98.5" evidence="8 9"/>
<dbReference type="NCBIfam" id="NF042928">
    <property type="entry name" value="HemQ_actino"/>
    <property type="match status" value="1"/>
</dbReference>
<dbReference type="HAMAP" id="MF_02244">
    <property type="entry name" value="Coproheme_decarbox_2"/>
    <property type="match status" value="1"/>
</dbReference>
<comment type="function">
    <text evidence="9">Involved in coproporphyrin-dependent heme b biosynthesis. Catalyzes the decarboxylation of Fe-coproporphyrin III (coproheme) to heme b (protoheme IX), the last step of the pathway. The reaction occurs in a stepwise manner with a three-propionate intermediate.</text>
</comment>
<gene>
    <name evidence="9" type="primary">chdC</name>
    <name evidence="11" type="ORF">PCC79_13455</name>
</gene>
<keyword evidence="9" id="KW-0560">Oxidoreductase</keyword>
<sequence length="256" mass="28079">MTQPTSGHGAGPHGKTPGAPFTGDPRDVYVAPEDVNAATHYLMYSVFALPAPLSADADNAALADGAAAALADAGVTVRGWYDIGGFRADADLLVWTLSEDPAALQAGYHALRRSELGVLLEPVWSNVGVHRPAEFNNSHTPACFSGIAPRPWLTVYPFVRSYEWYYLESSKRSHMLRTHGMAAKDFPDVLGSTTSAFALGDYEWLLAFEADELHRLTDAMRAQRAVEARLHVREETPFFTGPRVELAEWIGRQPRR</sequence>
<evidence type="ECO:0000256" key="7">
    <source>
        <dbReference type="ARBA" id="ARBA00049896"/>
    </source>
</evidence>
<evidence type="ECO:0000256" key="4">
    <source>
        <dbReference type="ARBA" id="ARBA00023004"/>
    </source>
</evidence>
<feature type="active site" evidence="9">
    <location>
        <position position="156"/>
    </location>
</feature>
<evidence type="ECO:0000256" key="3">
    <source>
        <dbReference type="ARBA" id="ARBA00022723"/>
    </source>
</evidence>
<feature type="region of interest" description="Disordered" evidence="10">
    <location>
        <begin position="1"/>
        <end position="25"/>
    </location>
</feature>
<dbReference type="Gene3D" id="3.30.70.1030">
    <property type="entry name" value="Apc35880, domain 1"/>
    <property type="match status" value="2"/>
</dbReference>
<evidence type="ECO:0000256" key="8">
    <source>
        <dbReference type="ARBA" id="ARBA00050019"/>
    </source>
</evidence>
<dbReference type="SUPFAM" id="SSF54909">
    <property type="entry name" value="Dimeric alpha+beta barrel"/>
    <property type="match status" value="1"/>
</dbReference>
<keyword evidence="4 9" id="KW-0408">Iron</keyword>
<evidence type="ECO:0000313" key="12">
    <source>
        <dbReference type="Proteomes" id="UP001434337"/>
    </source>
</evidence>
<evidence type="ECO:0000256" key="5">
    <source>
        <dbReference type="ARBA" id="ARBA00029882"/>
    </source>
</evidence>
<dbReference type="InterPro" id="IPR010644">
    <property type="entry name" value="ChdC/CLD"/>
</dbReference>
<keyword evidence="3 9" id="KW-0479">Metal-binding</keyword>
<name>A0ABZ3C5T9_9ACTN</name>
<evidence type="ECO:0000256" key="2">
    <source>
        <dbReference type="ARBA" id="ARBA00022617"/>
    </source>
</evidence>
<reference evidence="11 12" key="1">
    <citation type="journal article" date="2023" name="Environ Microbiome">
        <title>A coral-associated actinobacterium mitigates coral bleaching under heat stress.</title>
        <authorList>
            <person name="Li J."/>
            <person name="Zou Y."/>
            <person name="Li Q."/>
            <person name="Zhang J."/>
            <person name="Bourne D.G."/>
            <person name="Lyu Y."/>
            <person name="Liu C."/>
            <person name="Zhang S."/>
        </authorList>
    </citation>
    <scope>NUCLEOTIDE SEQUENCE [LARGE SCALE GENOMIC DNA]</scope>
    <source>
        <strain evidence="11 12">SCSIO 13291</strain>
    </source>
</reference>
<evidence type="ECO:0000313" key="11">
    <source>
        <dbReference type="EMBL" id="WZW97891.1"/>
    </source>
</evidence>
<comment type="pathway">
    <text evidence="9">Porphyrin-containing compound metabolism; protoheme biosynthesis.</text>
</comment>
<protein>
    <recommendedName>
        <fullName evidence="1 9">Coproheme decarboxylase</fullName>
        <ecNumber evidence="8 9">1.3.98.5</ecNumber>
    </recommendedName>
    <alternativeName>
        <fullName evidence="5 9">Coproheme III oxidative decarboxylase</fullName>
    </alternativeName>
    <alternativeName>
        <fullName evidence="6 9">Hydrogen peroxide-dependent heme synthase</fullName>
    </alternativeName>
</protein>
<dbReference type="InterPro" id="IPR011008">
    <property type="entry name" value="Dimeric_a/b-barrel"/>
</dbReference>
<comment type="catalytic activity">
    <reaction evidence="9">
        <text>Fe-coproporphyrin III + H2O2 + H(+) = harderoheme III + CO2 + 2 H2O</text>
        <dbReference type="Rhea" id="RHEA:57940"/>
        <dbReference type="ChEBI" id="CHEBI:15377"/>
        <dbReference type="ChEBI" id="CHEBI:15378"/>
        <dbReference type="ChEBI" id="CHEBI:16240"/>
        <dbReference type="ChEBI" id="CHEBI:16526"/>
        <dbReference type="ChEBI" id="CHEBI:68438"/>
        <dbReference type="ChEBI" id="CHEBI:142463"/>
    </reaction>
</comment>
<dbReference type="PANTHER" id="PTHR36843">
    <property type="entry name" value="HEME-DEPENDENT PEROXIDASE YWFI-RELATED"/>
    <property type="match status" value="1"/>
</dbReference>
<keyword evidence="2 9" id="KW-0349">Heme</keyword>
<keyword evidence="12" id="KW-1185">Reference proteome</keyword>
<accession>A0ABZ3C5T9</accession>
<evidence type="ECO:0000256" key="10">
    <source>
        <dbReference type="SAM" id="MobiDB-lite"/>
    </source>
</evidence>
<evidence type="ECO:0000256" key="6">
    <source>
        <dbReference type="ARBA" id="ARBA00030236"/>
    </source>
</evidence>
<evidence type="ECO:0000256" key="1">
    <source>
        <dbReference type="ARBA" id="ARBA00014413"/>
    </source>
</evidence>
<feature type="binding site" description="axial binding residue" evidence="9">
    <location>
        <position position="179"/>
    </location>
    <ligand>
        <name>Fe-coproporphyrin III</name>
        <dbReference type="ChEBI" id="CHEBI:68438"/>
    </ligand>
    <ligandPart>
        <name>Fe</name>
        <dbReference type="ChEBI" id="CHEBI:18248"/>
    </ligandPart>
</feature>
<dbReference type="Proteomes" id="UP001434337">
    <property type="component" value="Chromosome"/>
</dbReference>
<evidence type="ECO:0000256" key="9">
    <source>
        <dbReference type="HAMAP-Rule" id="MF_02244"/>
    </source>
</evidence>
<dbReference type="EMBL" id="CP115965">
    <property type="protein sequence ID" value="WZW97891.1"/>
    <property type="molecule type" value="Genomic_DNA"/>
</dbReference>
<comment type="similarity">
    <text evidence="9">Belongs to the ChdC family. Type 2 subfamily.</text>
</comment>
<comment type="catalytic activity">
    <reaction evidence="7">
        <text>Fe-coproporphyrin III + 2 H2O2 + 2 H(+) = heme b + 2 CO2 + 4 H2O</text>
        <dbReference type="Rhea" id="RHEA:56516"/>
        <dbReference type="ChEBI" id="CHEBI:15377"/>
        <dbReference type="ChEBI" id="CHEBI:15378"/>
        <dbReference type="ChEBI" id="CHEBI:16240"/>
        <dbReference type="ChEBI" id="CHEBI:16526"/>
        <dbReference type="ChEBI" id="CHEBI:60344"/>
        <dbReference type="ChEBI" id="CHEBI:68438"/>
        <dbReference type="EC" id="1.3.98.5"/>
    </reaction>
    <physiologicalReaction direction="left-to-right" evidence="7">
        <dbReference type="Rhea" id="RHEA:56517"/>
    </physiologicalReaction>
</comment>
<comment type="catalytic activity">
    <reaction evidence="9">
        <text>harderoheme III + H2O2 + H(+) = heme b + CO2 + 2 H2O</text>
        <dbReference type="Rhea" id="RHEA:57944"/>
        <dbReference type="ChEBI" id="CHEBI:15377"/>
        <dbReference type="ChEBI" id="CHEBI:15378"/>
        <dbReference type="ChEBI" id="CHEBI:16240"/>
        <dbReference type="ChEBI" id="CHEBI:16526"/>
        <dbReference type="ChEBI" id="CHEBI:60344"/>
        <dbReference type="ChEBI" id="CHEBI:142463"/>
    </reaction>
</comment>
<dbReference type="RefSeq" id="WP_232548402.1">
    <property type="nucleotide sequence ID" value="NZ_CP115965.1"/>
</dbReference>
<organism evidence="11 12">
    <name type="scientific">Propioniciclava soli</name>
    <dbReference type="NCBI Taxonomy" id="2775081"/>
    <lineage>
        <taxon>Bacteria</taxon>
        <taxon>Bacillati</taxon>
        <taxon>Actinomycetota</taxon>
        <taxon>Actinomycetes</taxon>
        <taxon>Propionibacteriales</taxon>
        <taxon>Propionibacteriaceae</taxon>
        <taxon>Propioniciclava</taxon>
    </lineage>
</organism>
<dbReference type="PANTHER" id="PTHR36843:SF1">
    <property type="entry name" value="COPROHEME DECARBOXYLASE"/>
    <property type="match status" value="1"/>
</dbReference>
<comment type="cofactor">
    <cofactor evidence="9">
        <name>Fe-coproporphyrin III</name>
        <dbReference type="ChEBI" id="CHEBI:68438"/>
    </cofactor>
    <text evidence="9">Fe-coproporphyrin III acts as both substrate and redox cofactor.</text>
</comment>